<dbReference type="PANTHER" id="PTHR34582:SF6">
    <property type="entry name" value="UPF0702 TRANSMEMBRANE PROTEIN YCAP"/>
    <property type="match status" value="1"/>
</dbReference>
<dbReference type="KEGG" id="ate:Athe_1012"/>
<dbReference type="Proteomes" id="UP000007723">
    <property type="component" value="Chromosome"/>
</dbReference>
<dbReference type="InterPro" id="IPR007353">
    <property type="entry name" value="DUF421"/>
</dbReference>
<comment type="similarity">
    <text evidence="2">Belongs to the UPF0702 family.</text>
</comment>
<proteinExistence type="inferred from homology"/>
<dbReference type="Pfam" id="PF04239">
    <property type="entry name" value="DUF421"/>
    <property type="match status" value="1"/>
</dbReference>
<reference evidence="10" key="1">
    <citation type="submission" date="2009-01" db="EMBL/GenBank/DDBJ databases">
        <title>Complete sequence of chromosome of Anaerocellum thermophilum DSM 6725.</title>
        <authorList>
            <person name="Lucas S."/>
            <person name="Copeland A."/>
            <person name="Lapidus A."/>
            <person name="Glavina del Rio T."/>
            <person name="Tice H."/>
            <person name="Bruce D."/>
            <person name="Goodwin L."/>
            <person name="Pitluck S."/>
            <person name="Sims D."/>
            <person name="Meincke L."/>
            <person name="Brettin T."/>
            <person name="Detter J.C."/>
            <person name="Han C."/>
            <person name="Larimer F."/>
            <person name="Land M."/>
            <person name="Hauser L."/>
            <person name="Kyrpides N."/>
            <person name="Ovchinnikova G."/>
            <person name="Kataeva I."/>
            <person name="Adams M.W.W."/>
        </authorList>
    </citation>
    <scope>NUCLEOTIDE SEQUENCE [LARGE SCALE GENOMIC DNA]</scope>
    <source>
        <strain evidence="10">ATCC BAA-1888 / DSM 6725 / Z-1320</strain>
    </source>
</reference>
<evidence type="ECO:0000256" key="7">
    <source>
        <dbReference type="SAM" id="Phobius"/>
    </source>
</evidence>
<keyword evidence="4 7" id="KW-0812">Transmembrane</keyword>
<evidence type="ECO:0000256" key="3">
    <source>
        <dbReference type="ARBA" id="ARBA00022475"/>
    </source>
</evidence>
<sequence length="243" mass="27487">MEKIVNRNTKERGIFVVITIFFRTLILYVLVVLVMRLMGKRQMGELQPFELVITIMISELAAVPMQNTGVPLINGIIPILTLLFLQTLITFGSLKSDFIKRLVCGSPTILIAKGRILEDALRKTQYNLNDLMEQLRIKGFFNIHDIEYAILETDGDISVIPKSQKRYLTPADLGIPTKYEGIPVSVIVDGKIKEEALKYANLTLEQVLTEIKKRGIDSVQDVFFACIDPEGNWFVQKKEGKGK</sequence>
<dbReference type="GO" id="GO:0005886">
    <property type="term" value="C:plasma membrane"/>
    <property type="evidence" value="ECO:0007669"/>
    <property type="project" value="UniProtKB-SubCell"/>
</dbReference>
<keyword evidence="6 7" id="KW-0472">Membrane</keyword>
<dbReference type="AlphaFoldDB" id="B9MR09"/>
<keyword evidence="3" id="KW-1003">Cell membrane</keyword>
<dbReference type="EMBL" id="CP001393">
    <property type="protein sequence ID" value="ACM60113.1"/>
    <property type="molecule type" value="Genomic_DNA"/>
</dbReference>
<dbReference type="PANTHER" id="PTHR34582">
    <property type="entry name" value="UPF0702 TRANSMEMBRANE PROTEIN YCAP"/>
    <property type="match status" value="1"/>
</dbReference>
<dbReference type="InterPro" id="IPR023090">
    <property type="entry name" value="UPF0702_alpha/beta_dom_sf"/>
</dbReference>
<dbReference type="Gene3D" id="3.30.240.20">
    <property type="entry name" value="bsu07140 like domains"/>
    <property type="match status" value="2"/>
</dbReference>
<dbReference type="eggNOG" id="COG2323">
    <property type="taxonomic scope" value="Bacteria"/>
</dbReference>
<protein>
    <recommendedName>
        <fullName evidence="8">YetF C-terminal domain-containing protein</fullName>
    </recommendedName>
</protein>
<evidence type="ECO:0000256" key="1">
    <source>
        <dbReference type="ARBA" id="ARBA00004651"/>
    </source>
</evidence>
<dbReference type="HOGENOM" id="CLU_077149_0_1_9"/>
<keyword evidence="5 7" id="KW-1133">Transmembrane helix</keyword>
<name>B9MR09_CALBD</name>
<feature type="transmembrane region" description="Helical" evidence="7">
    <location>
        <begin position="72"/>
        <end position="91"/>
    </location>
</feature>
<evidence type="ECO:0000256" key="4">
    <source>
        <dbReference type="ARBA" id="ARBA00022692"/>
    </source>
</evidence>
<evidence type="ECO:0000313" key="9">
    <source>
        <dbReference type="EMBL" id="ACM60113.1"/>
    </source>
</evidence>
<feature type="transmembrane region" description="Helical" evidence="7">
    <location>
        <begin position="12"/>
        <end position="37"/>
    </location>
</feature>
<accession>B9MR09</accession>
<evidence type="ECO:0000256" key="2">
    <source>
        <dbReference type="ARBA" id="ARBA00006448"/>
    </source>
</evidence>
<comment type="subcellular location">
    <subcellularLocation>
        <location evidence="1">Cell membrane</location>
        <topology evidence="1">Multi-pass membrane protein</topology>
    </subcellularLocation>
</comment>
<feature type="domain" description="YetF C-terminal" evidence="8">
    <location>
        <begin position="95"/>
        <end position="226"/>
    </location>
</feature>
<evidence type="ECO:0000313" key="10">
    <source>
        <dbReference type="Proteomes" id="UP000007723"/>
    </source>
</evidence>
<organism evidence="9 10">
    <name type="scientific">Caldicellulosiruptor bescii (strain ATCC BAA-1888 / DSM 6725 / KCTC 15123 / Z-1320)</name>
    <name type="common">Anaerocellum thermophilum</name>
    <dbReference type="NCBI Taxonomy" id="521460"/>
    <lineage>
        <taxon>Bacteria</taxon>
        <taxon>Bacillati</taxon>
        <taxon>Bacillota</taxon>
        <taxon>Bacillota incertae sedis</taxon>
        <taxon>Caldicellulosiruptorales</taxon>
        <taxon>Caldicellulosiruptoraceae</taxon>
        <taxon>Caldicellulosiruptor</taxon>
    </lineage>
</organism>
<gene>
    <name evidence="9" type="ordered locus">Athe_1012</name>
</gene>
<dbReference type="STRING" id="521460.Athe_1012"/>
<evidence type="ECO:0000256" key="5">
    <source>
        <dbReference type="ARBA" id="ARBA00022989"/>
    </source>
</evidence>
<evidence type="ECO:0000256" key="6">
    <source>
        <dbReference type="ARBA" id="ARBA00023136"/>
    </source>
</evidence>
<evidence type="ECO:0000259" key="8">
    <source>
        <dbReference type="Pfam" id="PF04239"/>
    </source>
</evidence>